<proteinExistence type="predicted"/>
<keyword evidence="3" id="KW-1185">Reference proteome</keyword>
<evidence type="ECO:0000313" key="2">
    <source>
        <dbReference type="EMBL" id="KMQ60086.1"/>
    </source>
</evidence>
<dbReference type="AlphaFoldDB" id="A0A0J7I2R0"/>
<protein>
    <recommendedName>
        <fullName evidence="1">LysM domain-containing protein</fullName>
    </recommendedName>
</protein>
<dbReference type="RefSeq" id="WP_048508025.1">
    <property type="nucleotide sequence ID" value="NZ_LFND01000006.1"/>
</dbReference>
<dbReference type="Pfam" id="PF01476">
    <property type="entry name" value="LysM"/>
    <property type="match status" value="1"/>
</dbReference>
<evidence type="ECO:0000259" key="1">
    <source>
        <dbReference type="PROSITE" id="PS51782"/>
    </source>
</evidence>
<dbReference type="Proteomes" id="UP000036261">
    <property type="component" value="Unassembled WGS sequence"/>
</dbReference>
<dbReference type="PROSITE" id="PS51782">
    <property type="entry name" value="LYSM"/>
    <property type="match status" value="1"/>
</dbReference>
<name>A0A0J7I2R0_9FLAO</name>
<evidence type="ECO:0000313" key="3">
    <source>
        <dbReference type="Proteomes" id="UP000036261"/>
    </source>
</evidence>
<dbReference type="PATRIC" id="fig|558151.6.peg.3747"/>
<organism evidence="2 3">
    <name type="scientific">Chryseobacterium angstadtii</name>
    <dbReference type="NCBI Taxonomy" id="558151"/>
    <lineage>
        <taxon>Bacteria</taxon>
        <taxon>Pseudomonadati</taxon>
        <taxon>Bacteroidota</taxon>
        <taxon>Flavobacteriia</taxon>
        <taxon>Flavobacteriales</taxon>
        <taxon>Weeksellaceae</taxon>
        <taxon>Chryseobacterium group</taxon>
        <taxon>Chryseobacterium</taxon>
    </lineage>
</organism>
<comment type="caution">
    <text evidence="2">The sequence shown here is derived from an EMBL/GenBank/DDBJ whole genome shotgun (WGS) entry which is preliminary data.</text>
</comment>
<gene>
    <name evidence="2" type="ORF">ACM46_17730</name>
</gene>
<dbReference type="OrthoDB" id="1246696at2"/>
<dbReference type="InterPro" id="IPR018392">
    <property type="entry name" value="LysM"/>
</dbReference>
<sequence length="340" mass="39990">MEMDFFEYKIRNGDTLQSISSRLGMTSEELKLFHNTRCNKMDTLWFENLNGAQYILVPGNFKTEQQKESENKNILPPSCVHESFFLPAYHIRETFENLLKDTFVIDYSVEIDIHREKNDNHYVLKLRKKDFKTNGQTPDDKAGSLSLACMESIMPIELILSDNGNIARFAHHATMIKKFKETRKDLEEFFMGKISEMYFNAFQDYISDKEYFFYQLRSTLLFQTLFPKMDWFRKTSVWSEDFYFIQNSFPVQCSMETGYRDEDQDFIITILKGKITDSCSLQELKRGVKLGVTAEEPVSGEISFQYTTHKRSKHLSRAESSLSLWHENVQIQKHTVTITQ</sequence>
<reference evidence="2 3" key="1">
    <citation type="journal article" date="2013" name="Int. J. Syst. Evol. Microbiol.">
        <title>Chryseobacterium angstadtii sp. nov., isolated from a newt tank.</title>
        <authorList>
            <person name="Kirk K.E."/>
            <person name="Hoffman J.A."/>
            <person name="Smith K.A."/>
            <person name="Strahan B.L."/>
            <person name="Failor K.C."/>
            <person name="Krebs J.E."/>
            <person name="Gale A.N."/>
            <person name="Do T.D."/>
            <person name="Sontag T.C."/>
            <person name="Batties A.M."/>
            <person name="Mistiszyn K."/>
            <person name="Newman J.D."/>
        </authorList>
    </citation>
    <scope>NUCLEOTIDE SEQUENCE [LARGE SCALE GENOMIC DNA]</scope>
    <source>
        <strain evidence="2 3">KM</strain>
    </source>
</reference>
<dbReference type="EMBL" id="LFND01000006">
    <property type="protein sequence ID" value="KMQ60086.1"/>
    <property type="molecule type" value="Genomic_DNA"/>
</dbReference>
<feature type="domain" description="LysM" evidence="1">
    <location>
        <begin position="6"/>
        <end position="57"/>
    </location>
</feature>
<accession>A0A0J7I2R0</accession>